<dbReference type="EC" id="3.4.23.43" evidence="15 18"/>
<dbReference type="AlphaFoldDB" id="A0A1R4EEK1"/>
<evidence type="ECO:0000256" key="19">
    <source>
        <dbReference type="SAM" id="Phobius"/>
    </source>
</evidence>
<dbReference type="Gene3D" id="1.20.120.1220">
    <property type="match status" value="1"/>
</dbReference>
<keyword evidence="3" id="KW-1003">Cell membrane</keyword>
<dbReference type="GO" id="GO:0032259">
    <property type="term" value="P:methylation"/>
    <property type="evidence" value="ECO:0007669"/>
    <property type="project" value="UniProtKB-KW"/>
</dbReference>
<dbReference type="InterPro" id="IPR050882">
    <property type="entry name" value="Prepilin_peptidase/N-MTase"/>
</dbReference>
<comment type="subcellular location">
    <subcellularLocation>
        <location evidence="1">Cell inner membrane</location>
        <topology evidence="1">Multi-pass membrane protein</topology>
    </subcellularLocation>
    <subcellularLocation>
        <location evidence="18">Cell membrane</location>
        <topology evidence="18">Multi-pass membrane protein</topology>
    </subcellularLocation>
</comment>
<evidence type="ECO:0000256" key="5">
    <source>
        <dbReference type="ARBA" id="ARBA00022603"/>
    </source>
</evidence>
<dbReference type="InterPro" id="IPR010627">
    <property type="entry name" value="Prepilin_pept_A24_N"/>
</dbReference>
<evidence type="ECO:0000256" key="8">
    <source>
        <dbReference type="ARBA" id="ARBA00022691"/>
    </source>
</evidence>
<feature type="transmembrane region" description="Helical" evidence="19">
    <location>
        <begin position="175"/>
        <end position="192"/>
    </location>
</feature>
<dbReference type="GO" id="GO:0005886">
    <property type="term" value="C:plasma membrane"/>
    <property type="evidence" value="ECO:0007669"/>
    <property type="project" value="UniProtKB-SubCell"/>
</dbReference>
<evidence type="ECO:0000256" key="11">
    <source>
        <dbReference type="ARBA" id="ARBA00022989"/>
    </source>
</evidence>
<proteinExistence type="inferred from homology"/>
<comment type="function">
    <text evidence="18">Plays an essential role in type IV pili and type II pseudopili formation by proteolytically removing the leader sequence from substrate proteins and subsequently monomethylating the alpha-amino group of the newly exposed N-terminal phenylalanine.</text>
</comment>
<keyword evidence="11 19" id="KW-1133">Transmembrane helix</keyword>
<evidence type="ECO:0000256" key="3">
    <source>
        <dbReference type="ARBA" id="ARBA00022475"/>
    </source>
</evidence>
<evidence type="ECO:0000256" key="2">
    <source>
        <dbReference type="ARBA" id="ARBA00005801"/>
    </source>
</evidence>
<evidence type="ECO:0000256" key="14">
    <source>
        <dbReference type="ARBA" id="ARBA00050401"/>
    </source>
</evidence>
<dbReference type="InterPro" id="IPR014032">
    <property type="entry name" value="Peptidase_A24A_bac"/>
</dbReference>
<evidence type="ECO:0000256" key="6">
    <source>
        <dbReference type="ARBA" id="ARBA00022670"/>
    </source>
</evidence>
<comment type="catalytic activity">
    <reaction evidence="14 18">
        <text>Typically cleaves a -Gly-|-Phe- bond to release an N-terminal, basic peptide of 5-8 residues from type IV prepilin, and then N-methylates the new N-terminal amino group, the methyl donor being S-adenosyl-L-methionine.</text>
        <dbReference type="EC" id="3.4.23.43"/>
    </reaction>
</comment>
<keyword evidence="8" id="KW-0949">S-adenosyl-L-methionine</keyword>
<evidence type="ECO:0000259" key="21">
    <source>
        <dbReference type="Pfam" id="PF06750"/>
    </source>
</evidence>
<feature type="transmembrane region" description="Helical" evidence="19">
    <location>
        <begin position="17"/>
        <end position="37"/>
    </location>
</feature>
<feature type="transmembrane region" description="Helical" evidence="19">
    <location>
        <begin position="149"/>
        <end position="168"/>
    </location>
</feature>
<evidence type="ECO:0000259" key="20">
    <source>
        <dbReference type="Pfam" id="PF01478"/>
    </source>
</evidence>
<keyword evidence="4" id="KW-0997">Cell inner membrane</keyword>
<keyword evidence="23" id="KW-1185">Reference proteome</keyword>
<evidence type="ECO:0000313" key="23">
    <source>
        <dbReference type="Proteomes" id="UP000188169"/>
    </source>
</evidence>
<gene>
    <name evidence="22" type="primary">outO</name>
    <name evidence="22" type="ORF">A1019T_00890</name>
</gene>
<dbReference type="InterPro" id="IPR000045">
    <property type="entry name" value="Prepilin_IV_endopep_pep"/>
</dbReference>
<name>A0A1R4EEK1_9GAMM</name>
<evidence type="ECO:0000256" key="13">
    <source>
        <dbReference type="ARBA" id="ARBA00023268"/>
    </source>
</evidence>
<protein>
    <recommendedName>
        <fullName evidence="16 18">Prepilin leader peptidase/N-methyltransferase</fullName>
        <ecNumber evidence="18">2.1.1.-</ecNumber>
        <ecNumber evidence="15 18">3.4.23.43</ecNumber>
    </recommendedName>
</protein>
<evidence type="ECO:0000256" key="12">
    <source>
        <dbReference type="ARBA" id="ARBA00023136"/>
    </source>
</evidence>
<dbReference type="FunFam" id="1.20.120.1220:FF:000001">
    <property type="entry name" value="Type 4 prepilin-like proteins leader peptide-processing enzyme"/>
    <property type="match status" value="1"/>
</dbReference>
<reference evidence="23" key="1">
    <citation type="submission" date="2017-02" db="EMBL/GenBank/DDBJ databases">
        <authorList>
            <person name="Mornico D."/>
        </authorList>
    </citation>
    <scope>NUCLEOTIDE SEQUENCE [LARGE SCALE GENOMIC DNA]</scope>
</reference>
<keyword evidence="6 18" id="KW-0645">Protease</keyword>
<evidence type="ECO:0000256" key="7">
    <source>
        <dbReference type="ARBA" id="ARBA00022679"/>
    </source>
</evidence>
<feature type="transmembrane region" description="Helical" evidence="19">
    <location>
        <begin position="275"/>
        <end position="298"/>
    </location>
</feature>
<dbReference type="PANTHER" id="PTHR30487:SF0">
    <property type="entry name" value="PREPILIN LEADER PEPTIDASE_N-METHYLTRANSFERASE-RELATED"/>
    <property type="match status" value="1"/>
</dbReference>
<evidence type="ECO:0000256" key="18">
    <source>
        <dbReference type="RuleBase" id="RU003794"/>
    </source>
</evidence>
<evidence type="ECO:0000256" key="16">
    <source>
        <dbReference type="ARBA" id="ARBA00071870"/>
    </source>
</evidence>
<keyword evidence="9 18" id="KW-0812">Transmembrane</keyword>
<dbReference type="EMBL" id="FUGD01000065">
    <property type="protein sequence ID" value="SJM36921.1"/>
    <property type="molecule type" value="Genomic_DNA"/>
</dbReference>
<evidence type="ECO:0000256" key="1">
    <source>
        <dbReference type="ARBA" id="ARBA00004429"/>
    </source>
</evidence>
<feature type="transmembrane region" description="Helical" evidence="19">
    <location>
        <begin position="198"/>
        <end position="220"/>
    </location>
</feature>
<dbReference type="GO" id="GO:0006465">
    <property type="term" value="P:signal peptide processing"/>
    <property type="evidence" value="ECO:0007669"/>
    <property type="project" value="TreeGrafter"/>
</dbReference>
<sequence>MQVWQFIETLQHNLPTALIFFGVIGLCIGSFLNVLIYRTPKIMMQQWRVGSVQLLRSQPDINPHLLDPVAQIVVQDPPLSLSRPASHCPCCNQPLRWYHNIPLLSWIALGGKCSGCGHKIHWRYPLVEIITALVSMLVIYRLGVSAQGLFALLLVWTLIALAGIDFISQYLPDKLTFPLMALGLAVNSYSVFAAPSEAIWGMLLGYLSLWIVVKIFYIFTKKQGMGEGDFKLLAALGAWLGPLLLPFIILLSSLLGSIIGIILMRKRAKSRPFAFGPYLAIAGIVALLYGDSLMQWYLH</sequence>
<dbReference type="PRINTS" id="PR00864">
    <property type="entry name" value="PREPILNPTASE"/>
</dbReference>
<feature type="domain" description="Prepilin peptidase A24 N-terminal" evidence="21">
    <location>
        <begin position="23"/>
        <end position="141"/>
    </location>
</feature>
<evidence type="ECO:0000256" key="4">
    <source>
        <dbReference type="ARBA" id="ARBA00022519"/>
    </source>
</evidence>
<dbReference type="EC" id="2.1.1.-" evidence="18"/>
<feature type="transmembrane region" description="Helical" evidence="19">
    <location>
        <begin position="232"/>
        <end position="263"/>
    </location>
</feature>
<evidence type="ECO:0000256" key="17">
    <source>
        <dbReference type="RuleBase" id="RU003793"/>
    </source>
</evidence>
<dbReference type="OrthoDB" id="9789291at2"/>
<keyword evidence="13 18" id="KW-0511">Multifunctional enzyme</keyword>
<comment type="similarity">
    <text evidence="2 17">Belongs to the peptidase A24 family.</text>
</comment>
<keyword evidence="5 18" id="KW-0489">Methyltransferase</keyword>
<evidence type="ECO:0000256" key="10">
    <source>
        <dbReference type="ARBA" id="ARBA00022801"/>
    </source>
</evidence>
<evidence type="ECO:0000256" key="9">
    <source>
        <dbReference type="ARBA" id="ARBA00022692"/>
    </source>
</evidence>
<organism evidence="22 23">
    <name type="scientific">Psychrobacter pasteurii</name>
    <dbReference type="NCBI Taxonomy" id="1945520"/>
    <lineage>
        <taxon>Bacteria</taxon>
        <taxon>Pseudomonadati</taxon>
        <taxon>Pseudomonadota</taxon>
        <taxon>Gammaproteobacteria</taxon>
        <taxon>Moraxellales</taxon>
        <taxon>Moraxellaceae</taxon>
        <taxon>Psychrobacter</taxon>
    </lineage>
</organism>
<evidence type="ECO:0000256" key="15">
    <source>
        <dbReference type="ARBA" id="ARBA00067082"/>
    </source>
</evidence>
<dbReference type="Pfam" id="PF06750">
    <property type="entry name" value="A24_N_bact"/>
    <property type="match status" value="1"/>
</dbReference>
<dbReference type="STRING" id="1945520.A1019T_00890"/>
<dbReference type="Pfam" id="PF01478">
    <property type="entry name" value="Peptidase_A24"/>
    <property type="match status" value="1"/>
</dbReference>
<dbReference type="PANTHER" id="PTHR30487">
    <property type="entry name" value="TYPE 4 PREPILIN-LIKE PROTEINS LEADER PEPTIDE-PROCESSING ENZYME"/>
    <property type="match status" value="1"/>
</dbReference>
<keyword evidence="12 19" id="KW-0472">Membrane</keyword>
<feature type="domain" description="Prepilin type IV endopeptidase peptidase" evidence="20">
    <location>
        <begin position="152"/>
        <end position="261"/>
    </location>
</feature>
<dbReference type="GO" id="GO:0008168">
    <property type="term" value="F:methyltransferase activity"/>
    <property type="evidence" value="ECO:0007669"/>
    <property type="project" value="UniProtKB-KW"/>
</dbReference>
<keyword evidence="7 18" id="KW-0808">Transferase</keyword>
<dbReference type="GO" id="GO:0004190">
    <property type="term" value="F:aspartic-type endopeptidase activity"/>
    <property type="evidence" value="ECO:0007669"/>
    <property type="project" value="UniProtKB-EC"/>
</dbReference>
<keyword evidence="10 18" id="KW-0378">Hydrolase</keyword>
<dbReference type="RefSeq" id="WP_077448316.1">
    <property type="nucleotide sequence ID" value="NZ_FUGD01000065.1"/>
</dbReference>
<accession>A0A1R4EEK1</accession>
<dbReference type="Proteomes" id="UP000188169">
    <property type="component" value="Unassembled WGS sequence"/>
</dbReference>
<evidence type="ECO:0000313" key="22">
    <source>
        <dbReference type="EMBL" id="SJM36921.1"/>
    </source>
</evidence>